<reference evidence="1 2" key="1">
    <citation type="submission" date="2021-06" db="EMBL/GenBank/DDBJ databases">
        <title>Caerostris extrusa draft genome.</title>
        <authorList>
            <person name="Kono N."/>
            <person name="Arakawa K."/>
        </authorList>
    </citation>
    <scope>NUCLEOTIDE SEQUENCE [LARGE SCALE GENOMIC DNA]</scope>
</reference>
<sequence>MQFLQHLFLARNFHEKTSNTATREVYISVIFQLHPHHSKTPQALQQTLNRIHSIFSTISKMSSRTIFVLLCVLLTTVLLVECGTIHSSLGSGDTNRGWKPGGKRSFNCYHLQQEAVFTILEMVKEEVQKITSCEKDVP</sequence>
<organism evidence="1 2">
    <name type="scientific">Caerostris extrusa</name>
    <name type="common">Bark spider</name>
    <name type="synonym">Caerostris bankana</name>
    <dbReference type="NCBI Taxonomy" id="172846"/>
    <lineage>
        <taxon>Eukaryota</taxon>
        <taxon>Metazoa</taxon>
        <taxon>Ecdysozoa</taxon>
        <taxon>Arthropoda</taxon>
        <taxon>Chelicerata</taxon>
        <taxon>Arachnida</taxon>
        <taxon>Araneae</taxon>
        <taxon>Araneomorphae</taxon>
        <taxon>Entelegynae</taxon>
        <taxon>Araneoidea</taxon>
        <taxon>Araneidae</taxon>
        <taxon>Caerostris</taxon>
    </lineage>
</organism>
<name>A0AAV4TF40_CAEEX</name>
<protein>
    <submittedName>
        <fullName evidence="1">Uncharacterized protein</fullName>
    </submittedName>
</protein>
<evidence type="ECO:0000313" key="2">
    <source>
        <dbReference type="Proteomes" id="UP001054945"/>
    </source>
</evidence>
<dbReference type="Proteomes" id="UP001054945">
    <property type="component" value="Unassembled WGS sequence"/>
</dbReference>
<dbReference type="EMBL" id="BPLR01011042">
    <property type="protein sequence ID" value="GIY43824.1"/>
    <property type="molecule type" value="Genomic_DNA"/>
</dbReference>
<proteinExistence type="predicted"/>
<accession>A0AAV4TF40</accession>
<dbReference type="AlphaFoldDB" id="A0AAV4TF40"/>
<comment type="caution">
    <text evidence="1">The sequence shown here is derived from an EMBL/GenBank/DDBJ whole genome shotgun (WGS) entry which is preliminary data.</text>
</comment>
<evidence type="ECO:0000313" key="1">
    <source>
        <dbReference type="EMBL" id="GIY43824.1"/>
    </source>
</evidence>
<keyword evidence="2" id="KW-1185">Reference proteome</keyword>
<gene>
    <name evidence="1" type="primary">AVEN_63251_1</name>
    <name evidence="1" type="ORF">CEXT_212731</name>
</gene>